<evidence type="ECO:0000313" key="3">
    <source>
        <dbReference type="Proteomes" id="UP000268016"/>
    </source>
</evidence>
<keyword evidence="3" id="KW-1185">Reference proteome</keyword>
<proteinExistence type="predicted"/>
<dbReference type="PIRSF" id="PIRSF021320">
    <property type="entry name" value="DUF984"/>
    <property type="match status" value="1"/>
</dbReference>
<name>A0A3N2R801_9RHOB</name>
<feature type="domain" description="ASCH" evidence="1">
    <location>
        <begin position="27"/>
        <end position="150"/>
    </location>
</feature>
<dbReference type="SMART" id="SM01022">
    <property type="entry name" value="ASCH"/>
    <property type="match status" value="1"/>
</dbReference>
<protein>
    <submittedName>
        <fullName evidence="2">ASCH domain-containing protein</fullName>
    </submittedName>
</protein>
<dbReference type="Gene3D" id="3.10.400.10">
    <property type="entry name" value="Sulfate adenylyltransferase"/>
    <property type="match status" value="1"/>
</dbReference>
<comment type="caution">
    <text evidence="2">The sequence shown here is derived from an EMBL/GenBank/DDBJ whole genome shotgun (WGS) entry which is preliminary data.</text>
</comment>
<dbReference type="RefSeq" id="WP_123641134.1">
    <property type="nucleotide sequence ID" value="NZ_ML119082.1"/>
</dbReference>
<dbReference type="InterPro" id="IPR015947">
    <property type="entry name" value="PUA-like_sf"/>
</dbReference>
<evidence type="ECO:0000259" key="1">
    <source>
        <dbReference type="SMART" id="SM01022"/>
    </source>
</evidence>
<dbReference type="Proteomes" id="UP000268016">
    <property type="component" value="Unassembled WGS sequence"/>
</dbReference>
<dbReference type="InterPro" id="IPR007374">
    <property type="entry name" value="ASCH_domain"/>
</dbReference>
<gene>
    <name evidence="2" type="ORF">EAT49_04700</name>
</gene>
<dbReference type="PANTHER" id="PTHR39203:SF1">
    <property type="entry name" value="CYTOPLASMIC PROTEIN"/>
    <property type="match status" value="1"/>
</dbReference>
<dbReference type="Pfam" id="PF04266">
    <property type="entry name" value="ASCH"/>
    <property type="match status" value="1"/>
</dbReference>
<accession>A0A3N2R801</accession>
<sequence>MSRTRETDAMWDAFCAATGAEGDYTVFAFGDGPELMDELAGLVLHGPKRATASLLRDYEAEGAPLPRPGDHSVFLGGDGLPRGIIRTTEIRVGPLSSVDAAFAWDEGEGDRTRADWLDMHTRFFMRQAEAEGFAFHPEIETVFERFDLVWPRPGGG</sequence>
<dbReference type="SUPFAM" id="SSF88697">
    <property type="entry name" value="PUA domain-like"/>
    <property type="match status" value="1"/>
</dbReference>
<dbReference type="InterPro" id="IPR009326">
    <property type="entry name" value="DUF984"/>
</dbReference>
<dbReference type="EMBL" id="RDRB01000002">
    <property type="protein sequence ID" value="ROU03599.1"/>
    <property type="molecule type" value="Genomic_DNA"/>
</dbReference>
<dbReference type="PANTHER" id="PTHR39203">
    <property type="entry name" value="CYTOPLASMIC PROTEIN-RELATED"/>
    <property type="match status" value="1"/>
</dbReference>
<dbReference type="CDD" id="cd06553">
    <property type="entry name" value="ASCH_Ef3133_like"/>
    <property type="match status" value="1"/>
</dbReference>
<dbReference type="AlphaFoldDB" id="A0A3N2R801"/>
<reference evidence="2 3" key="1">
    <citation type="submission" date="2018-10" db="EMBL/GenBank/DDBJ databases">
        <title>Histidinibacterium lentulum gen. nov., sp. nov., a marine bacterium from the culture broth of Picochlorum sp. 122.</title>
        <authorList>
            <person name="Wang G."/>
        </authorList>
    </citation>
    <scope>NUCLEOTIDE SEQUENCE [LARGE SCALE GENOMIC DNA]</scope>
    <source>
        <strain evidence="2 3">B17</strain>
    </source>
</reference>
<dbReference type="OrthoDB" id="9807542at2"/>
<evidence type="ECO:0000313" key="2">
    <source>
        <dbReference type="EMBL" id="ROU03599.1"/>
    </source>
</evidence>
<organism evidence="2 3">
    <name type="scientific">Histidinibacterium lentulum</name>
    <dbReference type="NCBI Taxonomy" id="2480588"/>
    <lineage>
        <taxon>Bacteria</taxon>
        <taxon>Pseudomonadati</taxon>
        <taxon>Pseudomonadota</taxon>
        <taxon>Alphaproteobacteria</taxon>
        <taxon>Rhodobacterales</taxon>
        <taxon>Paracoccaceae</taxon>
        <taxon>Histidinibacterium</taxon>
    </lineage>
</organism>